<keyword evidence="9" id="KW-1133">Transmembrane helix</keyword>
<dbReference type="EC" id="2.7.13.3" evidence="2"/>
<keyword evidence="3" id="KW-0597">Phosphoprotein</keyword>
<dbReference type="Pfam" id="PF12729">
    <property type="entry name" value="4HB_MCP_1"/>
    <property type="match status" value="1"/>
</dbReference>
<dbReference type="InterPro" id="IPR024478">
    <property type="entry name" value="HlyB_4HB_MCP"/>
</dbReference>
<dbReference type="GO" id="GO:0005524">
    <property type="term" value="F:ATP binding"/>
    <property type="evidence" value="ECO:0007669"/>
    <property type="project" value="UniProtKB-KW"/>
</dbReference>
<keyword evidence="9" id="KW-0472">Membrane</keyword>
<evidence type="ECO:0000256" key="8">
    <source>
        <dbReference type="ARBA" id="ARBA00023012"/>
    </source>
</evidence>
<dbReference type="Gene3D" id="1.10.287.130">
    <property type="match status" value="1"/>
</dbReference>
<dbReference type="Gene3D" id="3.30.565.10">
    <property type="entry name" value="Histidine kinase-like ATPase, C-terminal domain"/>
    <property type="match status" value="1"/>
</dbReference>
<dbReference type="PANTHER" id="PTHR43065:SF10">
    <property type="entry name" value="PEROXIDE STRESS-ACTIVATED HISTIDINE KINASE MAK3"/>
    <property type="match status" value="1"/>
</dbReference>
<dbReference type="GO" id="GO:0000155">
    <property type="term" value="F:phosphorelay sensor kinase activity"/>
    <property type="evidence" value="ECO:0007669"/>
    <property type="project" value="InterPro"/>
</dbReference>
<accession>A0A0F3GNL8</accession>
<dbReference type="CDD" id="cd00082">
    <property type="entry name" value="HisKA"/>
    <property type="match status" value="1"/>
</dbReference>
<evidence type="ECO:0000256" key="7">
    <source>
        <dbReference type="ARBA" id="ARBA00022840"/>
    </source>
</evidence>
<dbReference type="PRINTS" id="PR00344">
    <property type="entry name" value="BCTRLSENSOR"/>
</dbReference>
<keyword evidence="7" id="KW-0067">ATP-binding</keyword>
<proteinExistence type="predicted"/>
<dbReference type="SUPFAM" id="SSF55874">
    <property type="entry name" value="ATPase domain of HSP90 chaperone/DNA topoisomerase II/histidine kinase"/>
    <property type="match status" value="1"/>
</dbReference>
<keyword evidence="9" id="KW-0812">Transmembrane</keyword>
<dbReference type="InterPro" id="IPR047347">
    <property type="entry name" value="YvaQ-like_sensor"/>
</dbReference>
<keyword evidence="4" id="KW-0808">Transferase</keyword>
<protein>
    <recommendedName>
        <fullName evidence="2">histidine kinase</fullName>
        <ecNumber evidence="2">2.7.13.3</ecNumber>
    </recommendedName>
</protein>
<keyword evidence="5" id="KW-0547">Nucleotide-binding</keyword>
<gene>
    <name evidence="11" type="ORF">MBAV_004226</name>
</gene>
<feature type="transmembrane region" description="Helical" evidence="9">
    <location>
        <begin position="190"/>
        <end position="210"/>
    </location>
</feature>
<dbReference type="AlphaFoldDB" id="A0A0F3GNL8"/>
<reference evidence="11 12" key="1">
    <citation type="submission" date="2015-02" db="EMBL/GenBank/DDBJ databases">
        <title>Single-cell genomics of uncultivated deep-branching MTB reveals a conserved set of magnetosome genes.</title>
        <authorList>
            <person name="Kolinko S."/>
            <person name="Richter M."/>
            <person name="Glockner F.O."/>
            <person name="Brachmann A."/>
            <person name="Schuler D."/>
        </authorList>
    </citation>
    <scope>NUCLEOTIDE SEQUENCE [LARGE SCALE GENOMIC DNA]</scope>
    <source>
        <strain evidence="11">TM-1</strain>
    </source>
</reference>
<evidence type="ECO:0000256" key="3">
    <source>
        <dbReference type="ARBA" id="ARBA00022553"/>
    </source>
</evidence>
<dbReference type="SUPFAM" id="SSF47384">
    <property type="entry name" value="Homodimeric domain of signal transducing histidine kinase"/>
    <property type="match status" value="1"/>
</dbReference>
<evidence type="ECO:0000259" key="10">
    <source>
        <dbReference type="PROSITE" id="PS50109"/>
    </source>
</evidence>
<name>A0A0F3GNL8_9BACT</name>
<keyword evidence="6 11" id="KW-0418">Kinase</keyword>
<dbReference type="CDD" id="cd19411">
    <property type="entry name" value="MCP2201-like_sensor"/>
    <property type="match status" value="1"/>
</dbReference>
<comment type="caution">
    <text evidence="11">The sequence shown here is derived from an EMBL/GenBank/DDBJ whole genome shotgun (WGS) entry which is preliminary data.</text>
</comment>
<organism evidence="11 12">
    <name type="scientific">Candidatus Magnetobacterium bavaricum</name>
    <dbReference type="NCBI Taxonomy" id="29290"/>
    <lineage>
        <taxon>Bacteria</taxon>
        <taxon>Pseudomonadati</taxon>
        <taxon>Nitrospirota</taxon>
        <taxon>Thermodesulfovibrionia</taxon>
        <taxon>Thermodesulfovibrionales</taxon>
        <taxon>Candidatus Magnetobacteriaceae</taxon>
        <taxon>Candidatus Magnetobacterium</taxon>
    </lineage>
</organism>
<evidence type="ECO:0000256" key="2">
    <source>
        <dbReference type="ARBA" id="ARBA00012438"/>
    </source>
</evidence>
<evidence type="ECO:0000313" key="11">
    <source>
        <dbReference type="EMBL" id="KJU83579.1"/>
    </source>
</evidence>
<evidence type="ECO:0000256" key="1">
    <source>
        <dbReference type="ARBA" id="ARBA00000085"/>
    </source>
</evidence>
<sequence length="491" mass="55772">MKSGYSRITTHIMVGFLLFLGIIAALVGVSVSYLSRMEASIIEIVRQHNVQLEIAQDMRYFVRHAAVVVRNVLLVDDPAQRQSELKRFSDAKSQYLQKRDELMANIYDDKVKAVFNSLKEDETVTLALWDKVVELSLSDKKKEATELLVTEVRSVQWKWIGGLDALVEAEKGHVRDADIYTANMYQRAKVVISLWGLLAVILGSAISVVITRGIAAPLEETIKNEVARRRDQEQALIHQSKLARMGQLLVNISHHWRQPLHTVGLIVQDLEEAYKHGELDMEYVHKSVAEAMEELRGMSNTINDFMNFYSPKEEKERFDLKVATAEVLTLLYPVLKDNLIDFTITCCEHNKTFTDIPEVIGCDSFVLDTYKQHFQYAMLNILGNSKDAILHRRKQGLLDKDTSGIIAVEFCNIQDAIKIIVSDNGGGIRENIMDKIFEPYFTTKEQGQGVGQGLYLSRIITERYLNGRIEARNIEGGAMFEVVLRHGRVPE</sequence>
<dbReference type="InterPro" id="IPR004358">
    <property type="entry name" value="Sig_transdc_His_kin-like_C"/>
</dbReference>
<dbReference type="PANTHER" id="PTHR43065">
    <property type="entry name" value="SENSOR HISTIDINE KINASE"/>
    <property type="match status" value="1"/>
</dbReference>
<evidence type="ECO:0000256" key="4">
    <source>
        <dbReference type="ARBA" id="ARBA00022679"/>
    </source>
</evidence>
<feature type="domain" description="Histidine kinase" evidence="10">
    <location>
        <begin position="251"/>
        <end position="488"/>
    </location>
</feature>
<evidence type="ECO:0000256" key="9">
    <source>
        <dbReference type="SAM" id="Phobius"/>
    </source>
</evidence>
<evidence type="ECO:0000256" key="6">
    <source>
        <dbReference type="ARBA" id="ARBA00022777"/>
    </source>
</evidence>
<dbReference type="EMBL" id="LACI01001832">
    <property type="protein sequence ID" value="KJU83579.1"/>
    <property type="molecule type" value="Genomic_DNA"/>
</dbReference>
<evidence type="ECO:0000256" key="5">
    <source>
        <dbReference type="ARBA" id="ARBA00022741"/>
    </source>
</evidence>
<dbReference type="InterPro" id="IPR036097">
    <property type="entry name" value="HisK_dim/P_sf"/>
</dbReference>
<evidence type="ECO:0000313" key="12">
    <source>
        <dbReference type="Proteomes" id="UP000033423"/>
    </source>
</evidence>
<dbReference type="Proteomes" id="UP000033423">
    <property type="component" value="Unassembled WGS sequence"/>
</dbReference>
<dbReference type="InterPro" id="IPR036890">
    <property type="entry name" value="HATPase_C_sf"/>
</dbReference>
<keyword evidence="8" id="KW-0902">Two-component regulatory system</keyword>
<feature type="transmembrane region" description="Helical" evidence="9">
    <location>
        <begin position="12"/>
        <end position="34"/>
    </location>
</feature>
<dbReference type="InterPro" id="IPR005467">
    <property type="entry name" value="His_kinase_dom"/>
</dbReference>
<dbReference type="Pfam" id="PF02518">
    <property type="entry name" value="HATPase_c"/>
    <property type="match status" value="1"/>
</dbReference>
<dbReference type="InterPro" id="IPR003594">
    <property type="entry name" value="HATPase_dom"/>
</dbReference>
<comment type="catalytic activity">
    <reaction evidence="1">
        <text>ATP + protein L-histidine = ADP + protein N-phospho-L-histidine.</text>
        <dbReference type="EC" id="2.7.13.3"/>
    </reaction>
</comment>
<dbReference type="CDD" id="cd00075">
    <property type="entry name" value="HATPase"/>
    <property type="match status" value="1"/>
</dbReference>
<dbReference type="InterPro" id="IPR003661">
    <property type="entry name" value="HisK_dim/P_dom"/>
</dbReference>
<dbReference type="SMART" id="SM00387">
    <property type="entry name" value="HATPase_c"/>
    <property type="match status" value="1"/>
</dbReference>
<dbReference type="PROSITE" id="PS50109">
    <property type="entry name" value="HIS_KIN"/>
    <property type="match status" value="1"/>
</dbReference>
<keyword evidence="12" id="KW-1185">Reference proteome</keyword>